<sequence length="48" mass="5557">SLSGDNLEEAKKKAALFYTECGCLDYKVEDTKEIISLFNKKEKFFKAY</sequence>
<name>A0ABN7W1M5_GIGMA</name>
<feature type="non-terminal residue" evidence="1">
    <location>
        <position position="1"/>
    </location>
</feature>
<gene>
    <name evidence="1" type="ORF">GMARGA_LOCUS25509</name>
</gene>
<keyword evidence="2" id="KW-1185">Reference proteome</keyword>
<reference evidence="1 2" key="1">
    <citation type="submission" date="2021-06" db="EMBL/GenBank/DDBJ databases">
        <authorList>
            <person name="Kallberg Y."/>
            <person name="Tangrot J."/>
            <person name="Rosling A."/>
        </authorList>
    </citation>
    <scope>NUCLEOTIDE SEQUENCE [LARGE SCALE GENOMIC DNA]</scope>
    <source>
        <strain evidence="1 2">120-4 pot B 10/14</strain>
    </source>
</reference>
<organism evidence="1 2">
    <name type="scientific">Gigaspora margarita</name>
    <dbReference type="NCBI Taxonomy" id="4874"/>
    <lineage>
        <taxon>Eukaryota</taxon>
        <taxon>Fungi</taxon>
        <taxon>Fungi incertae sedis</taxon>
        <taxon>Mucoromycota</taxon>
        <taxon>Glomeromycotina</taxon>
        <taxon>Glomeromycetes</taxon>
        <taxon>Diversisporales</taxon>
        <taxon>Gigasporaceae</taxon>
        <taxon>Gigaspora</taxon>
    </lineage>
</organism>
<comment type="caution">
    <text evidence="1">The sequence shown here is derived from an EMBL/GenBank/DDBJ whole genome shotgun (WGS) entry which is preliminary data.</text>
</comment>
<evidence type="ECO:0000313" key="1">
    <source>
        <dbReference type="EMBL" id="CAG8812184.1"/>
    </source>
</evidence>
<dbReference type="EMBL" id="CAJVQB010028336">
    <property type="protein sequence ID" value="CAG8812184.1"/>
    <property type="molecule type" value="Genomic_DNA"/>
</dbReference>
<accession>A0ABN7W1M5</accession>
<evidence type="ECO:0000313" key="2">
    <source>
        <dbReference type="Proteomes" id="UP000789901"/>
    </source>
</evidence>
<dbReference type="Proteomes" id="UP000789901">
    <property type="component" value="Unassembled WGS sequence"/>
</dbReference>
<proteinExistence type="predicted"/>
<protein>
    <submittedName>
        <fullName evidence="1">25269_t:CDS:1</fullName>
    </submittedName>
</protein>